<dbReference type="AlphaFoldDB" id="A0A392TDC3"/>
<sequence>CPVSARRAGVVVCRARTEDDTWKASGNCASRRRRRRVAPVS</sequence>
<dbReference type="EMBL" id="LXQA010557987">
    <property type="protein sequence ID" value="MCI59141.1"/>
    <property type="molecule type" value="Genomic_DNA"/>
</dbReference>
<comment type="caution">
    <text evidence="1">The sequence shown here is derived from an EMBL/GenBank/DDBJ whole genome shotgun (WGS) entry which is preliminary data.</text>
</comment>
<accession>A0A392TDC3</accession>
<organism evidence="1 2">
    <name type="scientific">Trifolium medium</name>
    <dbReference type="NCBI Taxonomy" id="97028"/>
    <lineage>
        <taxon>Eukaryota</taxon>
        <taxon>Viridiplantae</taxon>
        <taxon>Streptophyta</taxon>
        <taxon>Embryophyta</taxon>
        <taxon>Tracheophyta</taxon>
        <taxon>Spermatophyta</taxon>
        <taxon>Magnoliopsida</taxon>
        <taxon>eudicotyledons</taxon>
        <taxon>Gunneridae</taxon>
        <taxon>Pentapetalae</taxon>
        <taxon>rosids</taxon>
        <taxon>fabids</taxon>
        <taxon>Fabales</taxon>
        <taxon>Fabaceae</taxon>
        <taxon>Papilionoideae</taxon>
        <taxon>50 kb inversion clade</taxon>
        <taxon>NPAAA clade</taxon>
        <taxon>Hologalegina</taxon>
        <taxon>IRL clade</taxon>
        <taxon>Trifolieae</taxon>
        <taxon>Trifolium</taxon>
    </lineage>
</organism>
<keyword evidence="2" id="KW-1185">Reference proteome</keyword>
<reference evidence="1 2" key="1">
    <citation type="journal article" date="2018" name="Front. Plant Sci.">
        <title>Red Clover (Trifolium pratense) and Zigzag Clover (T. medium) - A Picture of Genomic Similarities and Differences.</title>
        <authorList>
            <person name="Dluhosova J."/>
            <person name="Istvanek J."/>
            <person name="Nedelnik J."/>
            <person name="Repkova J."/>
        </authorList>
    </citation>
    <scope>NUCLEOTIDE SEQUENCE [LARGE SCALE GENOMIC DNA]</scope>
    <source>
        <strain evidence="2">cv. 10/8</strain>
        <tissue evidence="1">Leaf</tissue>
    </source>
</reference>
<evidence type="ECO:0000313" key="1">
    <source>
        <dbReference type="EMBL" id="MCI59141.1"/>
    </source>
</evidence>
<feature type="non-terminal residue" evidence="1">
    <location>
        <position position="1"/>
    </location>
</feature>
<evidence type="ECO:0000313" key="2">
    <source>
        <dbReference type="Proteomes" id="UP000265520"/>
    </source>
</evidence>
<proteinExistence type="predicted"/>
<protein>
    <submittedName>
        <fullName evidence="1">Uncharacterized protein</fullName>
    </submittedName>
</protein>
<dbReference type="Proteomes" id="UP000265520">
    <property type="component" value="Unassembled WGS sequence"/>
</dbReference>
<name>A0A392TDC3_9FABA</name>